<dbReference type="Gene3D" id="3.40.630.40">
    <property type="entry name" value="Zn-dependent exopeptidases"/>
    <property type="match status" value="1"/>
</dbReference>
<protein>
    <submittedName>
        <fullName evidence="3">N-acetylmuramoyl-L-alanine amidase</fullName>
    </submittedName>
</protein>
<keyword evidence="1" id="KW-0378">Hydrolase</keyword>
<evidence type="ECO:0000313" key="3">
    <source>
        <dbReference type="EMBL" id="MDQ0479904.1"/>
    </source>
</evidence>
<dbReference type="Pfam" id="PF01520">
    <property type="entry name" value="Amidase_3"/>
    <property type="match status" value="1"/>
</dbReference>
<name>A0ABU0JV42_HATLI</name>
<organism evidence="3 4">
    <name type="scientific">Hathewaya limosa</name>
    <name type="common">Clostridium limosum</name>
    <dbReference type="NCBI Taxonomy" id="1536"/>
    <lineage>
        <taxon>Bacteria</taxon>
        <taxon>Bacillati</taxon>
        <taxon>Bacillota</taxon>
        <taxon>Clostridia</taxon>
        <taxon>Eubacteriales</taxon>
        <taxon>Clostridiaceae</taxon>
        <taxon>Hathewaya</taxon>
    </lineage>
</organism>
<evidence type="ECO:0000259" key="2">
    <source>
        <dbReference type="Pfam" id="PF01520"/>
    </source>
</evidence>
<proteinExistence type="predicted"/>
<evidence type="ECO:0000256" key="1">
    <source>
        <dbReference type="ARBA" id="ARBA00022801"/>
    </source>
</evidence>
<dbReference type="PANTHER" id="PTHR30404">
    <property type="entry name" value="N-ACETYLMURAMOYL-L-ALANINE AMIDASE"/>
    <property type="match status" value="1"/>
</dbReference>
<evidence type="ECO:0000313" key="4">
    <source>
        <dbReference type="Proteomes" id="UP001224418"/>
    </source>
</evidence>
<dbReference type="PANTHER" id="PTHR30404:SF0">
    <property type="entry name" value="N-ACETYLMURAMOYL-L-ALANINE AMIDASE AMIC"/>
    <property type="match status" value="1"/>
</dbReference>
<comment type="caution">
    <text evidence="3">The sequence shown here is derived from an EMBL/GenBank/DDBJ whole genome shotgun (WGS) entry which is preliminary data.</text>
</comment>
<dbReference type="SUPFAM" id="SSF53187">
    <property type="entry name" value="Zn-dependent exopeptidases"/>
    <property type="match status" value="1"/>
</dbReference>
<gene>
    <name evidence="3" type="ORF">QOZ93_001646</name>
</gene>
<dbReference type="InterPro" id="IPR002508">
    <property type="entry name" value="MurNAc-LAA_cat"/>
</dbReference>
<accession>A0ABU0JV42</accession>
<feature type="domain" description="MurNAc-LAA" evidence="2">
    <location>
        <begin position="2"/>
        <end position="83"/>
    </location>
</feature>
<dbReference type="CDD" id="cd02696">
    <property type="entry name" value="MurNAc-LAA"/>
    <property type="match status" value="1"/>
</dbReference>
<reference evidence="3 4" key="1">
    <citation type="submission" date="2023-07" db="EMBL/GenBank/DDBJ databases">
        <title>Genomic Encyclopedia of Type Strains, Phase IV (KMG-IV): sequencing the most valuable type-strain genomes for metagenomic binning, comparative biology and taxonomic classification.</title>
        <authorList>
            <person name="Goeker M."/>
        </authorList>
    </citation>
    <scope>NUCLEOTIDE SEQUENCE [LARGE SCALE GENOMIC DNA]</scope>
    <source>
        <strain evidence="3 4">DSM 1400</strain>
    </source>
</reference>
<dbReference type="Proteomes" id="UP001224418">
    <property type="component" value="Unassembled WGS sequence"/>
</dbReference>
<sequence>MGKAVAEEVRRHGVTVDETRTSDVTVSLNDRSNFGNRNSYDYFISFHRNAFKPEKARGAETYTYLSTSTKAKTLAEKIQAGLVGIGFVNRE</sequence>
<keyword evidence="4" id="KW-1185">Reference proteome</keyword>
<dbReference type="EMBL" id="JAUSWN010000012">
    <property type="protein sequence ID" value="MDQ0479904.1"/>
    <property type="molecule type" value="Genomic_DNA"/>
</dbReference>
<dbReference type="InterPro" id="IPR050695">
    <property type="entry name" value="N-acetylmuramoyl_amidase_3"/>
</dbReference>